<dbReference type="AlphaFoldDB" id="A0A395GTE4"/>
<dbReference type="GeneID" id="37226544"/>
<proteinExistence type="predicted"/>
<evidence type="ECO:0000313" key="2">
    <source>
        <dbReference type="Proteomes" id="UP000249402"/>
    </source>
</evidence>
<dbReference type="Proteomes" id="UP000249402">
    <property type="component" value="Unassembled WGS sequence"/>
</dbReference>
<evidence type="ECO:0000313" key="1">
    <source>
        <dbReference type="EMBL" id="RAK97353.1"/>
    </source>
</evidence>
<keyword evidence="2" id="KW-1185">Reference proteome</keyword>
<accession>A0A395GTE4</accession>
<dbReference type="VEuPathDB" id="FungiDB:BO80DRAFT_448523"/>
<reference evidence="1 2" key="1">
    <citation type="submission" date="2018-02" db="EMBL/GenBank/DDBJ databases">
        <title>The genomes of Aspergillus section Nigri reveals drivers in fungal speciation.</title>
        <authorList>
            <consortium name="DOE Joint Genome Institute"/>
            <person name="Vesth T.C."/>
            <person name="Nybo J."/>
            <person name="Theobald S."/>
            <person name="Brandl J."/>
            <person name="Frisvad J.C."/>
            <person name="Nielsen K.F."/>
            <person name="Lyhne E.K."/>
            <person name="Kogle M.E."/>
            <person name="Kuo A."/>
            <person name="Riley R."/>
            <person name="Clum A."/>
            <person name="Nolan M."/>
            <person name="Lipzen A."/>
            <person name="Salamov A."/>
            <person name="Henrissat B."/>
            <person name="Wiebenga A."/>
            <person name="De vries R.P."/>
            <person name="Grigoriev I.V."/>
            <person name="Mortensen U.H."/>
            <person name="Andersen M.R."/>
            <person name="Baker S.E."/>
        </authorList>
    </citation>
    <scope>NUCLEOTIDE SEQUENCE [LARGE SCALE GENOMIC DNA]</scope>
    <source>
        <strain evidence="1 2">CBS 121593</strain>
    </source>
</reference>
<sequence>MSGDFGYTFPRFEDPPDINTYFANFPEAGEMIGLIRDNQPFHFLRIQRT</sequence>
<dbReference type="EMBL" id="KZ824464">
    <property type="protein sequence ID" value="RAK97353.1"/>
    <property type="molecule type" value="Genomic_DNA"/>
</dbReference>
<protein>
    <submittedName>
        <fullName evidence="1">Uncharacterized protein</fullName>
    </submittedName>
</protein>
<organism evidence="1 2">
    <name type="scientific">Aspergillus ibericus CBS 121593</name>
    <dbReference type="NCBI Taxonomy" id="1448316"/>
    <lineage>
        <taxon>Eukaryota</taxon>
        <taxon>Fungi</taxon>
        <taxon>Dikarya</taxon>
        <taxon>Ascomycota</taxon>
        <taxon>Pezizomycotina</taxon>
        <taxon>Eurotiomycetes</taxon>
        <taxon>Eurotiomycetidae</taxon>
        <taxon>Eurotiales</taxon>
        <taxon>Aspergillaceae</taxon>
        <taxon>Aspergillus</taxon>
        <taxon>Aspergillus subgen. Circumdati</taxon>
    </lineage>
</organism>
<name>A0A395GTE4_9EURO</name>
<gene>
    <name evidence="1" type="ORF">BO80DRAFT_448523</name>
</gene>
<dbReference type="RefSeq" id="XP_025571681.1">
    <property type="nucleotide sequence ID" value="XM_025721679.1"/>
</dbReference>